<accession>A0A0A9CNM1</accession>
<protein>
    <submittedName>
        <fullName evidence="1">Uncharacterized protein</fullName>
    </submittedName>
</protein>
<evidence type="ECO:0000313" key="1">
    <source>
        <dbReference type="EMBL" id="JAD76038.1"/>
    </source>
</evidence>
<proteinExistence type="predicted"/>
<dbReference type="EMBL" id="GBRH01221857">
    <property type="protein sequence ID" value="JAD76038.1"/>
    <property type="molecule type" value="Transcribed_RNA"/>
</dbReference>
<name>A0A0A9CNM1_ARUDO</name>
<reference evidence="1" key="1">
    <citation type="submission" date="2014-09" db="EMBL/GenBank/DDBJ databases">
        <authorList>
            <person name="Magalhaes I.L.F."/>
            <person name="Oliveira U."/>
            <person name="Santos F.R."/>
            <person name="Vidigal T.H.D.A."/>
            <person name="Brescovit A.D."/>
            <person name="Santos A.J."/>
        </authorList>
    </citation>
    <scope>NUCLEOTIDE SEQUENCE</scope>
    <source>
        <tissue evidence="1">Shoot tissue taken approximately 20 cm above the soil surface</tissue>
    </source>
</reference>
<dbReference type="AlphaFoldDB" id="A0A0A9CNM1"/>
<reference evidence="1" key="2">
    <citation type="journal article" date="2015" name="Data Brief">
        <title>Shoot transcriptome of the giant reed, Arundo donax.</title>
        <authorList>
            <person name="Barrero R.A."/>
            <person name="Guerrero F.D."/>
            <person name="Moolhuijzen P."/>
            <person name="Goolsby J.A."/>
            <person name="Tidwell J."/>
            <person name="Bellgard S.E."/>
            <person name="Bellgard M.I."/>
        </authorList>
    </citation>
    <scope>NUCLEOTIDE SEQUENCE</scope>
    <source>
        <tissue evidence="1">Shoot tissue taken approximately 20 cm above the soil surface</tissue>
    </source>
</reference>
<sequence>MTAMQHQHKSWHKNHKENKKIGTTAKLQIEQHRYKWVMTIFISEDHPVLVLRLTSTLIL</sequence>
<organism evidence="1">
    <name type="scientific">Arundo donax</name>
    <name type="common">Giant reed</name>
    <name type="synonym">Donax arundinaceus</name>
    <dbReference type="NCBI Taxonomy" id="35708"/>
    <lineage>
        <taxon>Eukaryota</taxon>
        <taxon>Viridiplantae</taxon>
        <taxon>Streptophyta</taxon>
        <taxon>Embryophyta</taxon>
        <taxon>Tracheophyta</taxon>
        <taxon>Spermatophyta</taxon>
        <taxon>Magnoliopsida</taxon>
        <taxon>Liliopsida</taxon>
        <taxon>Poales</taxon>
        <taxon>Poaceae</taxon>
        <taxon>PACMAD clade</taxon>
        <taxon>Arundinoideae</taxon>
        <taxon>Arundineae</taxon>
        <taxon>Arundo</taxon>
    </lineage>
</organism>